<reference evidence="1" key="2">
    <citation type="submission" date="2018-03" db="EMBL/GenBank/DDBJ databases">
        <title>The Triticum urartu genome reveals the dynamic nature of wheat genome evolution.</title>
        <authorList>
            <person name="Ling H."/>
            <person name="Ma B."/>
            <person name="Shi X."/>
            <person name="Liu H."/>
            <person name="Dong L."/>
            <person name="Sun H."/>
            <person name="Cao Y."/>
            <person name="Gao Q."/>
            <person name="Zheng S."/>
            <person name="Li Y."/>
            <person name="Yu Y."/>
            <person name="Du H."/>
            <person name="Qi M."/>
            <person name="Li Y."/>
            <person name="Yu H."/>
            <person name="Cui Y."/>
            <person name="Wang N."/>
            <person name="Chen C."/>
            <person name="Wu H."/>
            <person name="Zhao Y."/>
            <person name="Zhang J."/>
            <person name="Li Y."/>
            <person name="Zhou W."/>
            <person name="Zhang B."/>
            <person name="Hu W."/>
            <person name="Eijk M."/>
            <person name="Tang J."/>
            <person name="Witsenboer H."/>
            <person name="Zhao S."/>
            <person name="Li Z."/>
            <person name="Zhang A."/>
            <person name="Wang D."/>
            <person name="Liang C."/>
        </authorList>
    </citation>
    <scope>NUCLEOTIDE SEQUENCE [LARGE SCALE GENOMIC DNA]</scope>
    <source>
        <strain evidence="1">cv. G1812</strain>
    </source>
</reference>
<name>A0A8R7TTN9_TRIUA</name>
<reference evidence="1" key="3">
    <citation type="submission" date="2022-06" db="UniProtKB">
        <authorList>
            <consortium name="EnsemblPlants"/>
        </authorList>
    </citation>
    <scope>IDENTIFICATION</scope>
</reference>
<dbReference type="Gramene" id="TuG1812G0300001925.01.T01">
    <property type="protein sequence ID" value="TuG1812G0300001925.01.T01.cds426429"/>
    <property type="gene ID" value="TuG1812G0300001925.01"/>
</dbReference>
<sequence>MLMFWTNVPAKHRLDAAGGAVDEHGGELDDFLREDPPVFHARRLEVHHHEEVEILHLPLPTRRHDRCHVRSRESRSGKLGIEN</sequence>
<protein>
    <submittedName>
        <fullName evidence="1">Uncharacterized protein</fullName>
    </submittedName>
</protein>
<organism evidence="1 2">
    <name type="scientific">Triticum urartu</name>
    <name type="common">Red wild einkorn</name>
    <name type="synonym">Crithodium urartu</name>
    <dbReference type="NCBI Taxonomy" id="4572"/>
    <lineage>
        <taxon>Eukaryota</taxon>
        <taxon>Viridiplantae</taxon>
        <taxon>Streptophyta</taxon>
        <taxon>Embryophyta</taxon>
        <taxon>Tracheophyta</taxon>
        <taxon>Spermatophyta</taxon>
        <taxon>Magnoliopsida</taxon>
        <taxon>Liliopsida</taxon>
        <taxon>Poales</taxon>
        <taxon>Poaceae</taxon>
        <taxon>BOP clade</taxon>
        <taxon>Pooideae</taxon>
        <taxon>Triticodae</taxon>
        <taxon>Triticeae</taxon>
        <taxon>Triticinae</taxon>
        <taxon>Triticum</taxon>
    </lineage>
</organism>
<evidence type="ECO:0000313" key="1">
    <source>
        <dbReference type="EnsemblPlants" id="TuG1812G0300001925.01.T01.cds426429"/>
    </source>
</evidence>
<proteinExistence type="predicted"/>
<evidence type="ECO:0000313" key="2">
    <source>
        <dbReference type="Proteomes" id="UP000015106"/>
    </source>
</evidence>
<dbReference type="Proteomes" id="UP000015106">
    <property type="component" value="Chromosome 3"/>
</dbReference>
<dbReference type="AlphaFoldDB" id="A0A8R7TTN9"/>
<dbReference type="EnsemblPlants" id="TuG1812G0300001925.01.T01">
    <property type="protein sequence ID" value="TuG1812G0300001925.01.T01.cds426429"/>
    <property type="gene ID" value="TuG1812G0300001925.01"/>
</dbReference>
<reference evidence="2" key="1">
    <citation type="journal article" date="2013" name="Nature">
        <title>Draft genome of the wheat A-genome progenitor Triticum urartu.</title>
        <authorList>
            <person name="Ling H.Q."/>
            <person name="Zhao S."/>
            <person name="Liu D."/>
            <person name="Wang J."/>
            <person name="Sun H."/>
            <person name="Zhang C."/>
            <person name="Fan H."/>
            <person name="Li D."/>
            <person name="Dong L."/>
            <person name="Tao Y."/>
            <person name="Gao C."/>
            <person name="Wu H."/>
            <person name="Li Y."/>
            <person name="Cui Y."/>
            <person name="Guo X."/>
            <person name="Zheng S."/>
            <person name="Wang B."/>
            <person name="Yu K."/>
            <person name="Liang Q."/>
            <person name="Yang W."/>
            <person name="Lou X."/>
            <person name="Chen J."/>
            <person name="Feng M."/>
            <person name="Jian J."/>
            <person name="Zhang X."/>
            <person name="Luo G."/>
            <person name="Jiang Y."/>
            <person name="Liu J."/>
            <person name="Wang Z."/>
            <person name="Sha Y."/>
            <person name="Zhang B."/>
            <person name="Wu H."/>
            <person name="Tang D."/>
            <person name="Shen Q."/>
            <person name="Xue P."/>
            <person name="Zou S."/>
            <person name="Wang X."/>
            <person name="Liu X."/>
            <person name="Wang F."/>
            <person name="Yang Y."/>
            <person name="An X."/>
            <person name="Dong Z."/>
            <person name="Zhang K."/>
            <person name="Zhang X."/>
            <person name="Luo M.C."/>
            <person name="Dvorak J."/>
            <person name="Tong Y."/>
            <person name="Wang J."/>
            <person name="Yang H."/>
            <person name="Li Z."/>
            <person name="Wang D."/>
            <person name="Zhang A."/>
            <person name="Wang J."/>
        </authorList>
    </citation>
    <scope>NUCLEOTIDE SEQUENCE</scope>
    <source>
        <strain evidence="2">cv. G1812</strain>
    </source>
</reference>
<accession>A0A8R7TTN9</accession>
<keyword evidence="2" id="KW-1185">Reference proteome</keyword>